<evidence type="ECO:0000259" key="3">
    <source>
        <dbReference type="PROSITE" id="PS51464"/>
    </source>
</evidence>
<feature type="domain" description="SIS" evidence="3">
    <location>
        <begin position="26"/>
        <end position="170"/>
    </location>
</feature>
<dbReference type="SUPFAM" id="SSF53697">
    <property type="entry name" value="SIS domain"/>
    <property type="match status" value="1"/>
</dbReference>
<dbReference type="KEGG" id="spzr:G5C33_10595"/>
<dbReference type="GO" id="GO:1901135">
    <property type="term" value="P:carbohydrate derivative metabolic process"/>
    <property type="evidence" value="ECO:0007669"/>
    <property type="project" value="InterPro"/>
</dbReference>
<dbReference type="Gene3D" id="3.40.50.10490">
    <property type="entry name" value="Glucose-6-phosphate isomerase like protein, domain 1"/>
    <property type="match status" value="2"/>
</dbReference>
<gene>
    <name evidence="4" type="ORF">G5C33_10595</name>
</gene>
<keyword evidence="2" id="KW-0677">Repeat</keyword>
<feature type="domain" description="SIS" evidence="3">
    <location>
        <begin position="191"/>
        <end position="330"/>
    </location>
</feature>
<dbReference type="CDD" id="cd05009">
    <property type="entry name" value="SIS_GlmS_GlmD_2"/>
    <property type="match status" value="1"/>
</dbReference>
<dbReference type="EMBL" id="CP049109">
    <property type="protein sequence ID" value="QIG81895.1"/>
    <property type="molecule type" value="Genomic_DNA"/>
</dbReference>
<evidence type="ECO:0000256" key="2">
    <source>
        <dbReference type="ARBA" id="ARBA00022737"/>
    </source>
</evidence>
<name>A0A6G6YAD9_9SPHN</name>
<dbReference type="InterPro" id="IPR001347">
    <property type="entry name" value="SIS_dom"/>
</dbReference>
<evidence type="ECO:0000313" key="5">
    <source>
        <dbReference type="Proteomes" id="UP000501568"/>
    </source>
</evidence>
<dbReference type="PROSITE" id="PS51464">
    <property type="entry name" value="SIS"/>
    <property type="match status" value="2"/>
</dbReference>
<proteinExistence type="predicted"/>
<dbReference type="InterPro" id="IPR035466">
    <property type="entry name" value="GlmS/AgaS_SIS"/>
</dbReference>
<dbReference type="InterPro" id="IPR035490">
    <property type="entry name" value="GlmS/FrlB_SIS"/>
</dbReference>
<evidence type="ECO:0000313" key="4">
    <source>
        <dbReference type="EMBL" id="QIG81895.1"/>
    </source>
</evidence>
<dbReference type="GO" id="GO:0097367">
    <property type="term" value="F:carbohydrate derivative binding"/>
    <property type="evidence" value="ECO:0007669"/>
    <property type="project" value="InterPro"/>
</dbReference>
<organism evidence="4 5">
    <name type="scientific">Stakelama tenebrarum</name>
    <dbReference type="NCBI Taxonomy" id="2711215"/>
    <lineage>
        <taxon>Bacteria</taxon>
        <taxon>Pseudomonadati</taxon>
        <taxon>Pseudomonadota</taxon>
        <taxon>Alphaproteobacteria</taxon>
        <taxon>Sphingomonadales</taxon>
        <taxon>Sphingomonadaceae</taxon>
        <taxon>Stakelama</taxon>
    </lineage>
</organism>
<dbReference type="AlphaFoldDB" id="A0A6G6YAD9"/>
<evidence type="ECO:0000256" key="1">
    <source>
        <dbReference type="ARBA" id="ARBA00022576"/>
    </source>
</evidence>
<sequence length="340" mass="36109">MLSEAAESPERCEAQIAANADLMRALGKRLRALDPDFMATLARGSSDQAAGFAKVLTETRGGPPTLSHAPSIGSLYRTTSPKFCDIPLIVVSQSGRSPDLIAAAEDAARQGAMIIAVVNDVESPLAALSDWVVPVHAGKEESVAATKSFVCTLVAIAHLIAEWTQDHLLLDELQTIGDLLRRARDADWASAAPLLAETESLLVLGRGLTLPIAGEAALKFKEAAGLHAEAFSIAEVAHGPMTLVGRGDTVLVIGPVDAARAGLSDRLSDFHQRETRIIASGMAEDIALADFRLPTVDARHPALGAIASILSFYPLANRIAVMRHRNPDQPPHLRKVTRTL</sequence>
<dbReference type="GO" id="GO:0008483">
    <property type="term" value="F:transaminase activity"/>
    <property type="evidence" value="ECO:0007669"/>
    <property type="project" value="UniProtKB-KW"/>
</dbReference>
<accession>A0A6G6YAD9</accession>
<keyword evidence="1" id="KW-0808">Transferase</keyword>
<keyword evidence="5" id="KW-1185">Reference proteome</keyword>
<keyword evidence="1" id="KW-0032">Aminotransferase</keyword>
<protein>
    <submittedName>
        <fullName evidence="4">SIS domain-containing protein</fullName>
    </submittedName>
</protein>
<dbReference type="PANTHER" id="PTHR10937:SF8">
    <property type="entry name" value="AMINOTRANSFERASE-RELATED"/>
    <property type="match status" value="1"/>
</dbReference>
<reference evidence="4 5" key="1">
    <citation type="submission" date="2020-02" db="EMBL/GenBank/DDBJ databases">
        <authorList>
            <person name="Zheng R.K."/>
            <person name="Sun C.M."/>
        </authorList>
    </citation>
    <scope>NUCLEOTIDE SEQUENCE [LARGE SCALE GENOMIC DNA]</scope>
    <source>
        <strain evidence="5">zrk23</strain>
    </source>
</reference>
<dbReference type="Proteomes" id="UP000501568">
    <property type="component" value="Chromosome"/>
</dbReference>
<dbReference type="Pfam" id="PF01380">
    <property type="entry name" value="SIS"/>
    <property type="match status" value="2"/>
</dbReference>
<dbReference type="PANTHER" id="PTHR10937">
    <property type="entry name" value="GLUCOSAMINE--FRUCTOSE-6-PHOSPHATE AMINOTRANSFERASE, ISOMERIZING"/>
    <property type="match status" value="1"/>
</dbReference>
<dbReference type="InterPro" id="IPR046348">
    <property type="entry name" value="SIS_dom_sf"/>
</dbReference>
<dbReference type="CDD" id="cd05008">
    <property type="entry name" value="SIS_GlmS_GlmD_1"/>
    <property type="match status" value="1"/>
</dbReference>